<dbReference type="GO" id="GO:0016020">
    <property type="term" value="C:membrane"/>
    <property type="evidence" value="ECO:0007669"/>
    <property type="project" value="UniProtKB-SubCell"/>
</dbReference>
<evidence type="ECO:0000256" key="7">
    <source>
        <dbReference type="ARBA" id="ARBA00023136"/>
    </source>
</evidence>
<dbReference type="InterPro" id="IPR040359">
    <property type="entry name" value="GDU"/>
</dbReference>
<evidence type="ECO:0000256" key="1">
    <source>
        <dbReference type="ARBA" id="ARBA00004167"/>
    </source>
</evidence>
<evidence type="ECO:0000256" key="4">
    <source>
        <dbReference type="ARBA" id="ARBA00022692"/>
    </source>
</evidence>
<keyword evidence="6 9" id="KW-1133">Transmembrane helix</keyword>
<organism evidence="10">
    <name type="scientific">Picea sitchensis</name>
    <name type="common">Sitka spruce</name>
    <name type="synonym">Pinus sitchensis</name>
    <dbReference type="NCBI Taxonomy" id="3332"/>
    <lineage>
        <taxon>Eukaryota</taxon>
        <taxon>Viridiplantae</taxon>
        <taxon>Streptophyta</taxon>
        <taxon>Embryophyta</taxon>
        <taxon>Tracheophyta</taxon>
        <taxon>Spermatophyta</taxon>
        <taxon>Pinopsida</taxon>
        <taxon>Pinidae</taxon>
        <taxon>Conifers I</taxon>
        <taxon>Pinales</taxon>
        <taxon>Pinaceae</taxon>
        <taxon>Picea</taxon>
    </lineage>
</organism>
<feature type="transmembrane region" description="Helical" evidence="9">
    <location>
        <begin position="25"/>
        <end position="48"/>
    </location>
</feature>
<evidence type="ECO:0000256" key="2">
    <source>
        <dbReference type="ARBA" id="ARBA00009977"/>
    </source>
</evidence>
<evidence type="ECO:0000256" key="9">
    <source>
        <dbReference type="SAM" id="Phobius"/>
    </source>
</evidence>
<protein>
    <submittedName>
        <fullName evidence="10">Uncharacterized protein</fullName>
    </submittedName>
</protein>
<evidence type="ECO:0000313" key="10">
    <source>
        <dbReference type="EMBL" id="ABK23187.1"/>
    </source>
</evidence>
<evidence type="ECO:0000256" key="8">
    <source>
        <dbReference type="SAM" id="MobiDB-lite"/>
    </source>
</evidence>
<dbReference type="AlphaFoldDB" id="A9NRC6"/>
<keyword evidence="4 9" id="KW-0812">Transmembrane</keyword>
<reference evidence="10" key="1">
    <citation type="journal article" date="2008" name="BMC Genomics">
        <title>A conifer genomics resource of 200,000 spruce (Picea spp.) ESTs and 6,464 high-quality, sequence-finished full-length cDNAs for Sitka spruce (Picea sitchensis).</title>
        <authorList>
            <person name="Ralph S.G."/>
            <person name="Chun H.J."/>
            <person name="Kolosova N."/>
            <person name="Cooper D."/>
            <person name="Oddy C."/>
            <person name="Ritland C.E."/>
            <person name="Kirkpatrick R."/>
            <person name="Moore R."/>
            <person name="Barber S."/>
            <person name="Holt R.A."/>
            <person name="Jones S.J."/>
            <person name="Marra M.A."/>
            <person name="Douglas C.J."/>
            <person name="Ritland K."/>
            <person name="Bohlmann J."/>
        </authorList>
    </citation>
    <scope>NUCLEOTIDE SEQUENCE</scope>
    <source>
        <tissue evidence="10">Bark</tissue>
    </source>
</reference>
<dbReference type="PANTHER" id="PTHR33228:SF77">
    <property type="entry name" value="PROTEIN GLUTAMINE DUMPER 2"/>
    <property type="match status" value="1"/>
</dbReference>
<dbReference type="PANTHER" id="PTHR33228">
    <property type="entry name" value="PROTEIN GLUTAMINE DUMPER 4-RELATED"/>
    <property type="match status" value="1"/>
</dbReference>
<name>A9NRC6_PICSI</name>
<evidence type="ECO:0000256" key="5">
    <source>
        <dbReference type="ARBA" id="ARBA00022970"/>
    </source>
</evidence>
<comment type="similarity">
    <text evidence="2">Belongs to the GLUTAMINE DUMPER 1 (TC 9.B.60) family.</text>
</comment>
<keyword evidence="3" id="KW-0813">Transport</keyword>
<feature type="compositionally biased region" description="Basic and acidic residues" evidence="8">
    <location>
        <begin position="58"/>
        <end position="76"/>
    </location>
</feature>
<accession>A9NRC6</accession>
<sequence>MRNITRPYSYIAACDQSVWKSPAPYVLGAAGAIIVLIIAFFLILMVCYGKGSASYSEESNRESSDPNTEDHGEKNDTVLTISHCSDEIERKIINVIMAGDEKPTFIAKPTLSQGRST</sequence>
<evidence type="ECO:0000256" key="3">
    <source>
        <dbReference type="ARBA" id="ARBA00022448"/>
    </source>
</evidence>
<keyword evidence="7 9" id="KW-0472">Membrane</keyword>
<dbReference type="GO" id="GO:0006865">
    <property type="term" value="P:amino acid transport"/>
    <property type="evidence" value="ECO:0007669"/>
    <property type="project" value="UniProtKB-KW"/>
</dbReference>
<evidence type="ECO:0000256" key="6">
    <source>
        <dbReference type="ARBA" id="ARBA00022989"/>
    </source>
</evidence>
<dbReference type="EMBL" id="EF083854">
    <property type="protein sequence ID" value="ABK23187.1"/>
    <property type="molecule type" value="mRNA"/>
</dbReference>
<feature type="region of interest" description="Disordered" evidence="8">
    <location>
        <begin position="54"/>
        <end position="77"/>
    </location>
</feature>
<proteinExistence type="evidence at transcript level"/>
<comment type="subcellular location">
    <subcellularLocation>
        <location evidence="1">Membrane</location>
        <topology evidence="1">Single-pass membrane protein</topology>
    </subcellularLocation>
</comment>
<keyword evidence="5" id="KW-0029">Amino-acid transport</keyword>
<dbReference type="GO" id="GO:0080143">
    <property type="term" value="P:regulation of amino acid export"/>
    <property type="evidence" value="ECO:0007669"/>
    <property type="project" value="InterPro"/>
</dbReference>